<organism evidence="2 3">
    <name type="scientific">Ovis aries</name>
    <name type="common">Sheep</name>
    <dbReference type="NCBI Taxonomy" id="9940"/>
    <lineage>
        <taxon>Eukaryota</taxon>
        <taxon>Metazoa</taxon>
        <taxon>Chordata</taxon>
        <taxon>Craniata</taxon>
        <taxon>Vertebrata</taxon>
        <taxon>Euteleostomi</taxon>
        <taxon>Mammalia</taxon>
        <taxon>Eutheria</taxon>
        <taxon>Laurasiatheria</taxon>
        <taxon>Artiodactyla</taxon>
        <taxon>Ruminantia</taxon>
        <taxon>Pecora</taxon>
        <taxon>Bovidae</taxon>
        <taxon>Caprinae</taxon>
        <taxon>Ovis</taxon>
    </lineage>
</organism>
<reference evidence="2 3" key="1">
    <citation type="submission" date="2020-12" db="EMBL/GenBank/DDBJ databases">
        <title>De novo assembly of Tibetan sheep genome.</title>
        <authorList>
            <person name="Li X."/>
        </authorList>
    </citation>
    <scope>NUCLEOTIDE SEQUENCE [LARGE SCALE GENOMIC DNA]</scope>
    <source>
        <tissue evidence="2">Heart</tissue>
    </source>
</reference>
<evidence type="ECO:0000313" key="3">
    <source>
        <dbReference type="Proteomes" id="UP000664991"/>
    </source>
</evidence>
<gene>
    <name evidence="2" type="ORF">JEQ12_013326</name>
</gene>
<protein>
    <submittedName>
        <fullName evidence="2">Uncharacterized protein</fullName>
    </submittedName>
</protein>
<evidence type="ECO:0000313" key="2">
    <source>
        <dbReference type="EMBL" id="KAG5210897.1"/>
    </source>
</evidence>
<feature type="region of interest" description="Disordered" evidence="1">
    <location>
        <begin position="54"/>
        <end position="97"/>
    </location>
</feature>
<dbReference type="AlphaFoldDB" id="A0A836AHL7"/>
<sequence>MTHPTRAPPENIRLPKAFRTVNNEPRPELTSAATRKGPLPRSAKLLTCRPHWSEQMATPPAKCSPPGCGKEHEARAGQQRSRAERTQTHGDSSFADSLNTLANTSHSLLNIRIWKFWS</sequence>
<comment type="caution">
    <text evidence="2">The sequence shown here is derived from an EMBL/GenBank/DDBJ whole genome shotgun (WGS) entry which is preliminary data.</text>
</comment>
<accession>A0A836AHL7</accession>
<proteinExistence type="predicted"/>
<evidence type="ECO:0000256" key="1">
    <source>
        <dbReference type="SAM" id="MobiDB-lite"/>
    </source>
</evidence>
<dbReference type="Proteomes" id="UP000664991">
    <property type="component" value="Unassembled WGS sequence"/>
</dbReference>
<name>A0A836AHL7_SHEEP</name>
<dbReference type="EMBL" id="JAEMGP010000003">
    <property type="protein sequence ID" value="KAG5210897.1"/>
    <property type="molecule type" value="Genomic_DNA"/>
</dbReference>
<feature type="compositionally biased region" description="Basic and acidic residues" evidence="1">
    <location>
        <begin position="69"/>
        <end position="88"/>
    </location>
</feature>
<feature type="region of interest" description="Disordered" evidence="1">
    <location>
        <begin position="1"/>
        <end position="42"/>
    </location>
</feature>